<evidence type="ECO:0000259" key="1">
    <source>
        <dbReference type="Pfam" id="PF00753"/>
    </source>
</evidence>
<dbReference type="AlphaFoldDB" id="A0A0E9LUL4"/>
<dbReference type="PANTHER" id="PTHR30619:SF1">
    <property type="entry name" value="RECOMBINATION PROTEIN 2"/>
    <property type="match status" value="1"/>
</dbReference>
<evidence type="ECO:0000313" key="3">
    <source>
        <dbReference type="Proteomes" id="UP000032900"/>
    </source>
</evidence>
<dbReference type="Gene3D" id="3.60.15.10">
    <property type="entry name" value="Ribonuclease Z/Hydroxyacylglutathione hydrolase-like"/>
    <property type="match status" value="1"/>
</dbReference>
<dbReference type="InterPro" id="IPR052159">
    <property type="entry name" value="Competence_DNA_uptake"/>
</dbReference>
<dbReference type="SUPFAM" id="SSF56281">
    <property type="entry name" value="Metallo-hydrolase/oxidoreductase"/>
    <property type="match status" value="1"/>
</dbReference>
<dbReference type="EMBL" id="BAZW01000007">
    <property type="protein sequence ID" value="GAO29282.1"/>
    <property type="molecule type" value="Genomic_DNA"/>
</dbReference>
<feature type="domain" description="Metallo-beta-lactamase" evidence="1">
    <location>
        <begin position="23"/>
        <end position="164"/>
    </location>
</feature>
<dbReference type="Proteomes" id="UP000032900">
    <property type="component" value="Unassembled WGS sequence"/>
</dbReference>
<evidence type="ECO:0000313" key="2">
    <source>
        <dbReference type="EMBL" id="GAO29282.1"/>
    </source>
</evidence>
<dbReference type="RefSeq" id="WP_062123376.1">
    <property type="nucleotide sequence ID" value="NZ_BAZW01000007.1"/>
</dbReference>
<dbReference type="OrthoDB" id="418728at2"/>
<dbReference type="InterPro" id="IPR036866">
    <property type="entry name" value="RibonucZ/Hydroxyglut_hydro"/>
</dbReference>
<proteinExistence type="predicted"/>
<keyword evidence="2" id="KW-0378">Hydrolase</keyword>
<dbReference type="PANTHER" id="PTHR30619">
    <property type="entry name" value="DNA INTERNALIZATION/COMPETENCE PROTEIN COMEC/REC2"/>
    <property type="match status" value="1"/>
</dbReference>
<dbReference type="GO" id="GO:0016787">
    <property type="term" value="F:hydrolase activity"/>
    <property type="evidence" value="ECO:0007669"/>
    <property type="project" value="UniProtKB-KW"/>
</dbReference>
<keyword evidence="3" id="KW-1185">Reference proteome</keyword>
<accession>A0A0E9LUL4</accession>
<dbReference type="Pfam" id="PF00753">
    <property type="entry name" value="Lactamase_B"/>
    <property type="match status" value="1"/>
</dbReference>
<comment type="caution">
    <text evidence="2">The sequence shown here is derived from an EMBL/GenBank/DDBJ whole genome shotgun (WGS) entry which is preliminary data.</text>
</comment>
<dbReference type="STRING" id="1236989.JCM15548_11453"/>
<gene>
    <name evidence="2" type="ORF">JCM15548_11453</name>
</gene>
<reference evidence="2 3" key="1">
    <citation type="journal article" date="2015" name="Microbes Environ.">
        <title>Distribution and evolution of nitrogen fixation genes in the phylum bacteroidetes.</title>
        <authorList>
            <person name="Inoue J."/>
            <person name="Oshima K."/>
            <person name="Suda W."/>
            <person name="Sakamoto M."/>
            <person name="Iino T."/>
            <person name="Noda S."/>
            <person name="Hongoh Y."/>
            <person name="Hattori M."/>
            <person name="Ohkuma M."/>
        </authorList>
    </citation>
    <scope>NUCLEOTIDE SEQUENCE [LARGE SCALE GENOMIC DNA]</scope>
    <source>
        <strain evidence="2">JCM 15548</strain>
    </source>
</reference>
<protein>
    <submittedName>
        <fullName evidence="2">Hydrolase</fullName>
    </submittedName>
</protein>
<dbReference type="InterPro" id="IPR001279">
    <property type="entry name" value="Metallo-B-lactamas"/>
</dbReference>
<name>A0A0E9LUL4_9BACT</name>
<sequence>MSELKIAFLNVGHGDFCYCETPNSENMIIDCGSEKDAVVPSEFLKKVSTINELQISHPHTDHFLDIEEISKKEIKSFRCPNPNSFENSKIGWKKSDESKIKKLKELYRTIKPDDGAVQITNGFGHWLYYPSFDKTDPNTSSIITILSYKNDKVLMAGDLMATGWEEMLKNKDFLNAIKGTTVLKASHHGRENGFCGALFDHISPSICIISDKSLDKDNENTSCTDKYTKAVKDGGGGIEFFRTLDGVSVGTRYVLTTRNDNSIFIKISASGLYIKTHTNWE</sequence>
<organism evidence="2 3">
    <name type="scientific">Geofilum rubicundum JCM 15548</name>
    <dbReference type="NCBI Taxonomy" id="1236989"/>
    <lineage>
        <taxon>Bacteria</taxon>
        <taxon>Pseudomonadati</taxon>
        <taxon>Bacteroidota</taxon>
        <taxon>Bacteroidia</taxon>
        <taxon>Marinilabiliales</taxon>
        <taxon>Marinilabiliaceae</taxon>
        <taxon>Geofilum</taxon>
    </lineage>
</organism>